<evidence type="ECO:0000256" key="9">
    <source>
        <dbReference type="ARBA" id="ARBA00022801"/>
    </source>
</evidence>
<evidence type="ECO:0000256" key="1">
    <source>
        <dbReference type="ARBA" id="ARBA00000098"/>
    </source>
</evidence>
<organism evidence="15 16">
    <name type="scientific">Eiseniibacteriota bacterium</name>
    <dbReference type="NCBI Taxonomy" id="2212470"/>
    <lineage>
        <taxon>Bacteria</taxon>
        <taxon>Candidatus Eiseniibacteriota</taxon>
    </lineage>
</organism>
<keyword evidence="9" id="KW-0378">Hydrolase</keyword>
<dbReference type="Pfam" id="PF13860">
    <property type="entry name" value="FlgD_ig"/>
    <property type="match status" value="1"/>
</dbReference>
<dbReference type="Pfam" id="PF17900">
    <property type="entry name" value="Peptidase_M1_N"/>
    <property type="match status" value="1"/>
</dbReference>
<comment type="cofactor">
    <cofactor evidence="2">
        <name>Zn(2+)</name>
        <dbReference type="ChEBI" id="CHEBI:29105"/>
    </cofactor>
</comment>
<evidence type="ECO:0000256" key="11">
    <source>
        <dbReference type="ARBA" id="ARBA00023049"/>
    </source>
</evidence>
<dbReference type="GO" id="GO:0042277">
    <property type="term" value="F:peptide binding"/>
    <property type="evidence" value="ECO:0007669"/>
    <property type="project" value="TreeGrafter"/>
</dbReference>
<dbReference type="CDD" id="cd09603">
    <property type="entry name" value="M1_APN_like"/>
    <property type="match status" value="1"/>
</dbReference>
<reference evidence="15" key="1">
    <citation type="submission" date="2020-07" db="EMBL/GenBank/DDBJ databases">
        <title>Huge and variable diversity of episymbiotic CPR bacteria and DPANN archaea in groundwater ecosystems.</title>
        <authorList>
            <person name="He C.Y."/>
            <person name="Keren R."/>
            <person name="Whittaker M."/>
            <person name="Farag I.F."/>
            <person name="Doudna J."/>
            <person name="Cate J.H.D."/>
            <person name="Banfield J.F."/>
        </authorList>
    </citation>
    <scope>NUCLEOTIDE SEQUENCE</scope>
    <source>
        <strain evidence="15">NC_groundwater_1813_Pr3_B-0.1um_71_17</strain>
    </source>
</reference>
<evidence type="ECO:0000256" key="2">
    <source>
        <dbReference type="ARBA" id="ARBA00001947"/>
    </source>
</evidence>
<dbReference type="InterPro" id="IPR025965">
    <property type="entry name" value="FlgD/Vpr_Ig-like"/>
</dbReference>
<feature type="domain" description="Aminopeptidase N-like N-terminal" evidence="14">
    <location>
        <begin position="133"/>
        <end position="248"/>
    </location>
</feature>
<accession>A0A933S8M6</accession>
<comment type="catalytic activity">
    <reaction evidence="1">
        <text>Release of an N-terminal amino acid, Xaa-|-Yaa- from a peptide, amide or arylamide. Xaa is preferably Ala, but may be most amino acids including Pro (slow action). When a terminal hydrophobic residue is followed by a prolyl residue, the two may be released as an intact Xaa-Pro dipeptide.</text>
        <dbReference type="EC" id="3.4.11.2"/>
    </reaction>
</comment>
<evidence type="ECO:0000259" key="14">
    <source>
        <dbReference type="Pfam" id="PF17900"/>
    </source>
</evidence>
<dbReference type="EMBL" id="JACRIW010000004">
    <property type="protein sequence ID" value="MBI5167926.1"/>
    <property type="molecule type" value="Genomic_DNA"/>
</dbReference>
<evidence type="ECO:0000256" key="7">
    <source>
        <dbReference type="ARBA" id="ARBA00022670"/>
    </source>
</evidence>
<dbReference type="Gene3D" id="1.10.390.10">
    <property type="entry name" value="Neutral Protease Domain 2"/>
    <property type="match status" value="1"/>
</dbReference>
<name>A0A933S8M6_UNCEI</name>
<sequence>MTCRVRVALSFLSVILGFVPVAALAKPVLFPPLPSGVQEQREEYDVAPFLAAWKAHVLAGARVAERAATVNQDAWDARWYDLALTFTPTTSVSGTVRMKATVLTGPLTSADLDLVPELVVDGATCAGAATTWARSGAVLTLALDRAYATGETFDVTVTYHGNPTLYGYFGFPTVNARQMIWSLSEAYGARSWWPCKDQPADKADSVDVHFTVPSALTTASNGTLLSTVNNGATVTTHWRERWPIATYLVFIASYPYTATTDWYRPSATDSMPLRWWNVPENVATANVSQAKVKNMLATFATRFGEYPFFTEKYGHAEFTFSGGMEHQSCTSLGSYNEFVVAHELMHQWWGDMITCRDFGHIWLNEGFATYGEALWAESQGGYAAYKTDIDANRFYGPGTIFVSDPSNESRVFDSNLSYNKGSWVLHMLRHVLGDSTFFRSVRRYRQDWAYRSATTEDFRASVEAESGRDLSAFFQQWIYGEYFPRYSASWTAAPAAGGWDVTVTLRQTQSWQLFTMPVDLTITHAGGEQTFVVPDSLASQTFVLHVSGAPSAVTIDRDGWILKQTEMVVDAPSFEKSVLLVNGVDWANYGTEITSAYTDKAFWGAYGIDFWDTFATPAAGYPATLPAPLGHGAVPGSVLGHYRNVIWIGNNFTGDLAAWQSSPTYAYLKAGGNLLLMTRQGEQFLDDSLRTYLGVNFTNTGATLLDAAATRPGLTTLTRTSTQSLCALFDTVRTRSDSHLLYRTASGFTPSRGVGAIRVPASGAGLRPKGGRFAFLSGRPYRWNHAALQSNVTAILSQWFLEPVSLAGVGENGPAARATLEYAGANPSRGPVALRCTLPRAAHVRLAIVDVSGRRVRTLEDRDLAAGGHEFVWNGRDETGAAAPAGLYWARLDSEGEVRTRRIVRLR</sequence>
<dbReference type="GO" id="GO:0008270">
    <property type="term" value="F:zinc ion binding"/>
    <property type="evidence" value="ECO:0007669"/>
    <property type="project" value="InterPro"/>
</dbReference>
<keyword evidence="10" id="KW-0862">Zinc</keyword>
<protein>
    <recommendedName>
        <fullName evidence="5">Aminopeptidase N</fullName>
        <ecNumber evidence="4">3.4.11.2</ecNumber>
    </recommendedName>
</protein>
<dbReference type="PRINTS" id="PR00756">
    <property type="entry name" value="ALADIPTASE"/>
</dbReference>
<dbReference type="AlphaFoldDB" id="A0A933S8M6"/>
<dbReference type="SUPFAM" id="SSF55486">
    <property type="entry name" value="Metalloproteases ('zincins'), catalytic domain"/>
    <property type="match status" value="1"/>
</dbReference>
<dbReference type="PANTHER" id="PTHR11533">
    <property type="entry name" value="PROTEASE M1 ZINC METALLOPROTEASE"/>
    <property type="match status" value="1"/>
</dbReference>
<dbReference type="EC" id="3.4.11.2" evidence="4"/>
<evidence type="ECO:0000256" key="3">
    <source>
        <dbReference type="ARBA" id="ARBA00010136"/>
    </source>
</evidence>
<comment type="caution">
    <text evidence="15">The sequence shown here is derived from an EMBL/GenBank/DDBJ whole genome shotgun (WGS) entry which is preliminary data.</text>
</comment>
<evidence type="ECO:0000256" key="5">
    <source>
        <dbReference type="ARBA" id="ARBA00015611"/>
    </source>
</evidence>
<dbReference type="InterPro" id="IPR045357">
    <property type="entry name" value="Aminopeptidase_N-like_N"/>
</dbReference>
<dbReference type="InterPro" id="IPR014782">
    <property type="entry name" value="Peptidase_M1_dom"/>
</dbReference>
<comment type="similarity">
    <text evidence="3">Belongs to the peptidase M1 family.</text>
</comment>
<dbReference type="InterPro" id="IPR001930">
    <property type="entry name" value="Peptidase_M1"/>
</dbReference>
<dbReference type="SUPFAM" id="SSF63737">
    <property type="entry name" value="Leukotriene A4 hydrolase N-terminal domain"/>
    <property type="match status" value="1"/>
</dbReference>
<dbReference type="GO" id="GO:0005615">
    <property type="term" value="C:extracellular space"/>
    <property type="evidence" value="ECO:0007669"/>
    <property type="project" value="TreeGrafter"/>
</dbReference>
<proteinExistence type="inferred from homology"/>
<evidence type="ECO:0000256" key="8">
    <source>
        <dbReference type="ARBA" id="ARBA00022723"/>
    </source>
</evidence>
<dbReference type="Gene3D" id="2.60.40.1730">
    <property type="entry name" value="tricorn interacting facor f3 domain"/>
    <property type="match status" value="1"/>
</dbReference>
<dbReference type="GO" id="GO:0005737">
    <property type="term" value="C:cytoplasm"/>
    <property type="evidence" value="ECO:0007669"/>
    <property type="project" value="TreeGrafter"/>
</dbReference>
<dbReference type="GO" id="GO:0016020">
    <property type="term" value="C:membrane"/>
    <property type="evidence" value="ECO:0007669"/>
    <property type="project" value="TreeGrafter"/>
</dbReference>
<gene>
    <name evidence="15" type="ORF">HZA61_00415</name>
</gene>
<feature type="domain" description="FlgD/Vpr Ig-like" evidence="13">
    <location>
        <begin position="830"/>
        <end position="889"/>
    </location>
</feature>
<dbReference type="PANTHER" id="PTHR11533:SF174">
    <property type="entry name" value="PUROMYCIN-SENSITIVE AMINOPEPTIDASE-RELATED"/>
    <property type="match status" value="1"/>
</dbReference>
<dbReference type="InterPro" id="IPR050344">
    <property type="entry name" value="Peptidase_M1_aminopeptidases"/>
</dbReference>
<keyword evidence="11" id="KW-0482">Metalloprotease</keyword>
<dbReference type="GO" id="GO:0006508">
    <property type="term" value="P:proteolysis"/>
    <property type="evidence" value="ECO:0007669"/>
    <property type="project" value="UniProtKB-KW"/>
</dbReference>
<evidence type="ECO:0000259" key="12">
    <source>
        <dbReference type="Pfam" id="PF01433"/>
    </source>
</evidence>
<keyword evidence="6" id="KW-0031">Aminopeptidase</keyword>
<dbReference type="InterPro" id="IPR027268">
    <property type="entry name" value="Peptidase_M4/M1_CTD_sf"/>
</dbReference>
<evidence type="ECO:0000256" key="10">
    <source>
        <dbReference type="ARBA" id="ARBA00022833"/>
    </source>
</evidence>
<feature type="domain" description="Peptidase M1 membrane alanine aminopeptidase" evidence="12">
    <location>
        <begin position="331"/>
        <end position="477"/>
    </location>
</feature>
<evidence type="ECO:0000256" key="6">
    <source>
        <dbReference type="ARBA" id="ARBA00022438"/>
    </source>
</evidence>
<dbReference type="Pfam" id="PF01433">
    <property type="entry name" value="Peptidase_M1"/>
    <property type="match status" value="1"/>
</dbReference>
<dbReference type="GO" id="GO:0043171">
    <property type="term" value="P:peptide catabolic process"/>
    <property type="evidence" value="ECO:0007669"/>
    <property type="project" value="TreeGrafter"/>
</dbReference>
<dbReference type="Gene3D" id="2.60.40.4070">
    <property type="match status" value="1"/>
</dbReference>
<keyword evidence="8" id="KW-0479">Metal-binding</keyword>
<dbReference type="GO" id="GO:0016285">
    <property type="term" value="F:alanyl aminopeptidase activity"/>
    <property type="evidence" value="ECO:0007669"/>
    <property type="project" value="UniProtKB-EC"/>
</dbReference>
<evidence type="ECO:0000256" key="4">
    <source>
        <dbReference type="ARBA" id="ARBA00012564"/>
    </source>
</evidence>
<dbReference type="GO" id="GO:0070006">
    <property type="term" value="F:metalloaminopeptidase activity"/>
    <property type="evidence" value="ECO:0007669"/>
    <property type="project" value="TreeGrafter"/>
</dbReference>
<dbReference type="Proteomes" id="UP000696931">
    <property type="component" value="Unassembled WGS sequence"/>
</dbReference>
<evidence type="ECO:0000259" key="13">
    <source>
        <dbReference type="Pfam" id="PF13860"/>
    </source>
</evidence>
<evidence type="ECO:0000313" key="15">
    <source>
        <dbReference type="EMBL" id="MBI5167926.1"/>
    </source>
</evidence>
<dbReference type="InterPro" id="IPR042097">
    <property type="entry name" value="Aminopeptidase_N-like_N_sf"/>
</dbReference>
<keyword evidence="7" id="KW-0645">Protease</keyword>
<evidence type="ECO:0000313" key="16">
    <source>
        <dbReference type="Proteomes" id="UP000696931"/>
    </source>
</evidence>